<evidence type="ECO:0000313" key="6">
    <source>
        <dbReference type="Proteomes" id="UP001266099"/>
    </source>
</evidence>
<feature type="transmembrane region" description="Helical" evidence="2">
    <location>
        <begin position="162"/>
        <end position="181"/>
    </location>
</feature>
<feature type="chain" id="PRO_5045528369" evidence="3">
    <location>
        <begin position="28"/>
        <end position="629"/>
    </location>
</feature>
<dbReference type="InterPro" id="IPR007621">
    <property type="entry name" value="TPM_dom"/>
</dbReference>
<protein>
    <submittedName>
        <fullName evidence="5">Chromosome segregation ATPase</fullName>
    </submittedName>
</protein>
<keyword evidence="3" id="KW-0732">Signal</keyword>
<gene>
    <name evidence="5" type="ORF">J2S36_001361</name>
</gene>
<evidence type="ECO:0000313" key="5">
    <source>
        <dbReference type="EMBL" id="MDR6939818.1"/>
    </source>
</evidence>
<reference evidence="5 6" key="1">
    <citation type="submission" date="2023-07" db="EMBL/GenBank/DDBJ databases">
        <title>Sequencing the genomes of 1000 actinobacteria strains.</title>
        <authorList>
            <person name="Klenk H.-P."/>
        </authorList>
    </citation>
    <scope>NUCLEOTIDE SEQUENCE [LARGE SCALE GENOMIC DNA]</scope>
    <source>
        <strain evidence="5 6">DSM 15539</strain>
    </source>
</reference>
<comment type="caution">
    <text evidence="5">The sequence shown here is derived from an EMBL/GenBank/DDBJ whole genome shotgun (WGS) entry which is preliminary data.</text>
</comment>
<sequence length="629" mass="67746">MTRRLSRIFTGVAALSTLFFTSLPAFAEEPFALSSNFIDSAKAVKDDSALLAKITEVPGADLWVVLVKDFSGMDAQDWVKQTFNLTGLQKYDGLVAISTTTRELGFYAHKKEGITQKKLDEALNPEVLGLLKAEKWDAGITKLAENVSTLVNGGSLKSPSSGGMIGLVGGAVVIGGCLWIFSRRKKKQRAAAAAKDLQTLSEEASSALLKTDDAVRSAAAEVEFARAEFGLQATQEFAKTLQEAKDALDHGFAIRRLLDDPDPETPAQQRQMNQEILALVQQADDALKAQQEDFQKLRDLAARVPEKTAELSTRVSELRTQIPLLAAKIDHLKLKFPAAMLQSLQTYPAQIESLLTAVENSLQQAQTHLATNDRNSAVPYAKMAEETLSQAATLFTRIDAAPQELGAAKERFAANIASLTADISDANKLGHQNPLISEAKTVAEALISRAKSTTNPDYLALNAELKETEAKLDALLAPVREAAEVHQRLQENVKIVMHTAQDTITAADEFIHRYRSGVGANSRTLLARAKAHYQRAATAPLAQQITIYQEAISAAQQSIHTAERALSQEKMRVGSNSGGDFLAGMIVSSVLNGIFNDHDRGSSFSDFGGGFTGFGGGSESGFGGGRKGF</sequence>
<name>A0ABU1T358_9ACTO</name>
<feature type="coiled-coil region" evidence="1">
    <location>
        <begin position="273"/>
        <end position="300"/>
    </location>
</feature>
<feature type="signal peptide" evidence="3">
    <location>
        <begin position="1"/>
        <end position="27"/>
    </location>
</feature>
<evidence type="ECO:0000256" key="2">
    <source>
        <dbReference type="SAM" id="Phobius"/>
    </source>
</evidence>
<accession>A0ABU1T358</accession>
<evidence type="ECO:0000259" key="4">
    <source>
        <dbReference type="Pfam" id="PF04536"/>
    </source>
</evidence>
<feature type="domain" description="TPM" evidence="4">
    <location>
        <begin position="49"/>
        <end position="147"/>
    </location>
</feature>
<keyword evidence="2" id="KW-0472">Membrane</keyword>
<keyword evidence="2" id="KW-0812">Transmembrane</keyword>
<dbReference type="Gene3D" id="3.10.310.50">
    <property type="match status" value="1"/>
</dbReference>
<keyword evidence="1" id="KW-0175">Coiled coil</keyword>
<proteinExistence type="predicted"/>
<evidence type="ECO:0000256" key="3">
    <source>
        <dbReference type="SAM" id="SignalP"/>
    </source>
</evidence>
<keyword evidence="2" id="KW-1133">Transmembrane helix</keyword>
<evidence type="ECO:0000256" key="1">
    <source>
        <dbReference type="SAM" id="Coils"/>
    </source>
</evidence>
<dbReference type="EMBL" id="JAVDUJ010000001">
    <property type="protein sequence ID" value="MDR6939818.1"/>
    <property type="molecule type" value="Genomic_DNA"/>
</dbReference>
<keyword evidence="6" id="KW-1185">Reference proteome</keyword>
<dbReference type="Pfam" id="PF04536">
    <property type="entry name" value="TPM_phosphatase"/>
    <property type="match status" value="1"/>
</dbReference>
<dbReference type="RefSeq" id="WP_309956803.1">
    <property type="nucleotide sequence ID" value="NZ_JAVDUJ010000001.1"/>
</dbReference>
<organism evidence="5 6">
    <name type="scientific">Arcanobacterium hippocoleae</name>
    <dbReference type="NCBI Taxonomy" id="149017"/>
    <lineage>
        <taxon>Bacteria</taxon>
        <taxon>Bacillati</taxon>
        <taxon>Actinomycetota</taxon>
        <taxon>Actinomycetes</taxon>
        <taxon>Actinomycetales</taxon>
        <taxon>Actinomycetaceae</taxon>
        <taxon>Arcanobacterium</taxon>
    </lineage>
</organism>
<dbReference type="Proteomes" id="UP001266099">
    <property type="component" value="Unassembled WGS sequence"/>
</dbReference>